<dbReference type="Pfam" id="PF08275">
    <property type="entry name" value="DNAG_N"/>
    <property type="match status" value="1"/>
</dbReference>
<dbReference type="InterPro" id="IPR037068">
    <property type="entry name" value="DNA_primase_core_N_sf"/>
</dbReference>
<evidence type="ECO:0000313" key="3">
    <source>
        <dbReference type="Proteomes" id="UP000005953"/>
    </source>
</evidence>
<dbReference type="OrthoDB" id="7465087at2"/>
<dbReference type="Pfam" id="PF13155">
    <property type="entry name" value="Toprim_2"/>
    <property type="match status" value="1"/>
</dbReference>
<keyword evidence="3" id="KW-1185">Reference proteome</keyword>
<name>A4B8W4_9GAMM</name>
<dbReference type="InterPro" id="IPR013264">
    <property type="entry name" value="DNAG_N"/>
</dbReference>
<reference evidence="2 3" key="1">
    <citation type="submission" date="2006-02" db="EMBL/GenBank/DDBJ databases">
        <authorList>
            <person name="Pinhassi J."/>
            <person name="Pedros-Alio C."/>
            <person name="Ferriera S."/>
            <person name="Johnson J."/>
            <person name="Kravitz S."/>
            <person name="Halpern A."/>
            <person name="Remington K."/>
            <person name="Beeson K."/>
            <person name="Tran B."/>
            <person name="Rogers Y.-H."/>
            <person name="Friedman R."/>
            <person name="Venter J.C."/>
        </authorList>
    </citation>
    <scope>NUCLEOTIDE SEQUENCE [LARGE SCALE GENOMIC DNA]</scope>
    <source>
        <strain evidence="2 3">MED297</strain>
    </source>
</reference>
<dbReference type="GO" id="GO:0006269">
    <property type="term" value="P:DNA replication, synthesis of primer"/>
    <property type="evidence" value="ECO:0007669"/>
    <property type="project" value="TreeGrafter"/>
</dbReference>
<accession>A4B8W4</accession>
<dbReference type="Gene3D" id="3.40.1360.10">
    <property type="match status" value="1"/>
</dbReference>
<dbReference type="AlphaFoldDB" id="A4B8W4"/>
<dbReference type="InterPro" id="IPR050219">
    <property type="entry name" value="DnaG_primase"/>
</dbReference>
<evidence type="ECO:0000259" key="1">
    <source>
        <dbReference type="Pfam" id="PF08275"/>
    </source>
</evidence>
<sequence length="289" mass="32629">MDLYVEKQGAISIARNLSHDVDDSVFVVPDSISSQERRLTDQVLQHYQKTLKTHVRARRFMCHRGLDDQKLVDQFRIGYADRTLGLSLQKLSKEDEASSRGALQRVGLLKPSGHEFFRGALVVPFINGEGIVTGAYGRRITKKLKTHSVYFVHWRTPETRFFNEAAIQKQSEVFLCKNPLDALSLWSLGLTNTIALMGVFSFSMGHLTFLHKSGVKNVIIAFGDSREESVCARRIAQLNNRIGINTYIMLLPDGLDVNACLSSMRNPKRLLMQALSNPFVMSNAHPDRH</sequence>
<dbReference type="GO" id="GO:0005737">
    <property type="term" value="C:cytoplasm"/>
    <property type="evidence" value="ECO:0007669"/>
    <property type="project" value="TreeGrafter"/>
</dbReference>
<organism evidence="2 3">
    <name type="scientific">Reinekea blandensis MED297</name>
    <dbReference type="NCBI Taxonomy" id="314283"/>
    <lineage>
        <taxon>Bacteria</taxon>
        <taxon>Pseudomonadati</taxon>
        <taxon>Pseudomonadota</taxon>
        <taxon>Gammaproteobacteria</taxon>
        <taxon>Oceanospirillales</taxon>
        <taxon>Saccharospirillaceae</taxon>
        <taxon>Reinekea</taxon>
    </lineage>
</organism>
<proteinExistence type="predicted"/>
<dbReference type="RefSeq" id="WP_008044460.1">
    <property type="nucleotide sequence ID" value="NZ_CH724151.1"/>
</dbReference>
<dbReference type="HOGENOM" id="CLU_962691_0_0_6"/>
<dbReference type="PANTHER" id="PTHR30313:SF2">
    <property type="entry name" value="DNA PRIMASE"/>
    <property type="match status" value="1"/>
</dbReference>
<dbReference type="Proteomes" id="UP000005953">
    <property type="component" value="Unassembled WGS sequence"/>
</dbReference>
<gene>
    <name evidence="2" type="ORF">MED297_19297</name>
</gene>
<protein>
    <submittedName>
        <fullName evidence="2">DnaG primase-like protein</fullName>
    </submittedName>
</protein>
<dbReference type="SUPFAM" id="SSF56731">
    <property type="entry name" value="DNA primase core"/>
    <property type="match status" value="1"/>
</dbReference>
<dbReference type="EMBL" id="AAOE01000001">
    <property type="protein sequence ID" value="EAR11065.1"/>
    <property type="molecule type" value="Genomic_DNA"/>
</dbReference>
<dbReference type="Gene3D" id="3.90.980.10">
    <property type="entry name" value="DNA primase, catalytic core, N-terminal domain"/>
    <property type="match status" value="1"/>
</dbReference>
<dbReference type="PANTHER" id="PTHR30313">
    <property type="entry name" value="DNA PRIMASE"/>
    <property type="match status" value="1"/>
</dbReference>
<comment type="caution">
    <text evidence="2">The sequence shown here is derived from an EMBL/GenBank/DDBJ whole genome shotgun (WGS) entry which is preliminary data.</text>
</comment>
<dbReference type="STRING" id="314283.MED297_19297"/>
<feature type="domain" description="DNA primase DNAG catalytic core N-terminal" evidence="1">
    <location>
        <begin position="47"/>
        <end position="145"/>
    </location>
</feature>
<evidence type="ECO:0000313" key="2">
    <source>
        <dbReference type="EMBL" id="EAR11065.1"/>
    </source>
</evidence>